<feature type="chain" id="PRO_5043356412" evidence="1">
    <location>
        <begin position="31"/>
        <end position="122"/>
    </location>
</feature>
<evidence type="ECO:0000256" key="1">
    <source>
        <dbReference type="SAM" id="SignalP"/>
    </source>
</evidence>
<evidence type="ECO:0000313" key="2">
    <source>
        <dbReference type="EMBL" id="WTT17057.1"/>
    </source>
</evidence>
<gene>
    <name evidence="2" type="ORF">OHA22_16725</name>
</gene>
<protein>
    <submittedName>
        <fullName evidence="2">Peptidase inhibitor family I36 protein</fullName>
    </submittedName>
</protein>
<dbReference type="Gene3D" id="2.60.20.10">
    <property type="entry name" value="Crystallins"/>
    <property type="match status" value="1"/>
</dbReference>
<dbReference type="SUPFAM" id="SSF49695">
    <property type="entry name" value="gamma-Crystallin-like"/>
    <property type="match status" value="1"/>
</dbReference>
<proteinExistence type="predicted"/>
<name>A0AAU1ZXN8_9ACTN</name>
<accession>A0AAU1ZXN8</accession>
<dbReference type="InterPro" id="IPR011024">
    <property type="entry name" value="G_crystallin-like"/>
</dbReference>
<dbReference type="EMBL" id="CP108222">
    <property type="protein sequence ID" value="WTT17057.1"/>
    <property type="molecule type" value="Genomic_DNA"/>
</dbReference>
<keyword evidence="1" id="KW-0732">Signal</keyword>
<dbReference type="AlphaFoldDB" id="A0AAU1ZXN8"/>
<sequence length="122" mass="12986">MRKTVRFKRMTAAAAALATVGLLSAGTAAAAPSPAVQAAGKWHAYAETGFKGLDNWFGPGTTGSCTYVGGNWNDKIRSARTEDTNVRVELWEHADCTGWSITIDNSGYGNIGPWVSAYRVTT</sequence>
<feature type="signal peptide" evidence="1">
    <location>
        <begin position="1"/>
        <end position="30"/>
    </location>
</feature>
<organism evidence="2">
    <name type="scientific">Streptomyces sp. NBC_00093</name>
    <dbReference type="NCBI Taxonomy" id="2975649"/>
    <lineage>
        <taxon>Bacteria</taxon>
        <taxon>Bacillati</taxon>
        <taxon>Actinomycetota</taxon>
        <taxon>Actinomycetes</taxon>
        <taxon>Kitasatosporales</taxon>
        <taxon>Streptomycetaceae</taxon>
        <taxon>Streptomyces</taxon>
    </lineage>
</organism>
<reference evidence="2" key="1">
    <citation type="submission" date="2022-10" db="EMBL/GenBank/DDBJ databases">
        <title>The complete genomes of actinobacterial strains from the NBC collection.</title>
        <authorList>
            <person name="Joergensen T.S."/>
            <person name="Alvarez Arevalo M."/>
            <person name="Sterndorff E.B."/>
            <person name="Faurdal D."/>
            <person name="Vuksanovic O."/>
            <person name="Mourched A.-S."/>
            <person name="Charusanti P."/>
            <person name="Shaw S."/>
            <person name="Blin K."/>
            <person name="Weber T."/>
        </authorList>
    </citation>
    <scope>NUCLEOTIDE SEQUENCE</scope>
    <source>
        <strain evidence="2">NBC_00093</strain>
    </source>
</reference>
<dbReference type="Pfam" id="PF03995">
    <property type="entry name" value="Inhibitor_I36"/>
    <property type="match status" value="1"/>
</dbReference>